<sequence>MDTDWCLTCETHFEGNGPYCSRDCQTRAGPSSFPQSSYHVDSDSASFDNDDLYDDEIIYHQVDDAPRCQWNGNGYTGILAWASEIPTGVPAGADASSLSDEIAPLSSPSTSSLGSITYRAPQLLRPNRPIPPTLCMSTPRPAPSSPSRPIVTPQQHMAALSIAHSGDTSSMGKTSLLSGATESSIATPASANPVPISASRRPSMLHSITSQVRSWVAPSSQIPSPSNVKQRILPSSASKRPTDSQTFNVLARKVASSSPSSFDASDDEHPPVWYMSSAIFVNAPKGASKPSRGRQVALDLPLDDHPSYRARGRKASRTAA</sequence>
<feature type="region of interest" description="Disordered" evidence="1">
    <location>
        <begin position="180"/>
        <end position="199"/>
    </location>
</feature>
<organism evidence="2 3">
    <name type="scientific">Crucibulum laeve</name>
    <dbReference type="NCBI Taxonomy" id="68775"/>
    <lineage>
        <taxon>Eukaryota</taxon>
        <taxon>Fungi</taxon>
        <taxon>Dikarya</taxon>
        <taxon>Basidiomycota</taxon>
        <taxon>Agaricomycotina</taxon>
        <taxon>Agaricomycetes</taxon>
        <taxon>Agaricomycetidae</taxon>
        <taxon>Agaricales</taxon>
        <taxon>Agaricineae</taxon>
        <taxon>Nidulariaceae</taxon>
        <taxon>Crucibulum</taxon>
    </lineage>
</organism>
<feature type="compositionally biased region" description="Basic residues" evidence="1">
    <location>
        <begin position="308"/>
        <end position="320"/>
    </location>
</feature>
<evidence type="ECO:0000256" key="1">
    <source>
        <dbReference type="SAM" id="MobiDB-lite"/>
    </source>
</evidence>
<evidence type="ECO:0000313" key="2">
    <source>
        <dbReference type="EMBL" id="TFK39342.1"/>
    </source>
</evidence>
<dbReference type="Proteomes" id="UP000308652">
    <property type="component" value="Unassembled WGS sequence"/>
</dbReference>
<reference evidence="2 3" key="1">
    <citation type="journal article" date="2019" name="Nat. Ecol. Evol.">
        <title>Megaphylogeny resolves global patterns of mushroom evolution.</title>
        <authorList>
            <person name="Varga T."/>
            <person name="Krizsan K."/>
            <person name="Foldi C."/>
            <person name="Dima B."/>
            <person name="Sanchez-Garcia M."/>
            <person name="Sanchez-Ramirez S."/>
            <person name="Szollosi G.J."/>
            <person name="Szarkandi J.G."/>
            <person name="Papp V."/>
            <person name="Albert L."/>
            <person name="Andreopoulos W."/>
            <person name="Angelini C."/>
            <person name="Antonin V."/>
            <person name="Barry K.W."/>
            <person name="Bougher N.L."/>
            <person name="Buchanan P."/>
            <person name="Buyck B."/>
            <person name="Bense V."/>
            <person name="Catcheside P."/>
            <person name="Chovatia M."/>
            <person name="Cooper J."/>
            <person name="Damon W."/>
            <person name="Desjardin D."/>
            <person name="Finy P."/>
            <person name="Geml J."/>
            <person name="Haridas S."/>
            <person name="Hughes K."/>
            <person name="Justo A."/>
            <person name="Karasinski D."/>
            <person name="Kautmanova I."/>
            <person name="Kiss B."/>
            <person name="Kocsube S."/>
            <person name="Kotiranta H."/>
            <person name="LaButti K.M."/>
            <person name="Lechner B.E."/>
            <person name="Liimatainen K."/>
            <person name="Lipzen A."/>
            <person name="Lukacs Z."/>
            <person name="Mihaltcheva S."/>
            <person name="Morgado L.N."/>
            <person name="Niskanen T."/>
            <person name="Noordeloos M.E."/>
            <person name="Ohm R.A."/>
            <person name="Ortiz-Santana B."/>
            <person name="Ovrebo C."/>
            <person name="Racz N."/>
            <person name="Riley R."/>
            <person name="Savchenko A."/>
            <person name="Shiryaev A."/>
            <person name="Soop K."/>
            <person name="Spirin V."/>
            <person name="Szebenyi C."/>
            <person name="Tomsovsky M."/>
            <person name="Tulloss R.E."/>
            <person name="Uehling J."/>
            <person name="Grigoriev I.V."/>
            <person name="Vagvolgyi C."/>
            <person name="Papp T."/>
            <person name="Martin F.M."/>
            <person name="Miettinen O."/>
            <person name="Hibbett D.S."/>
            <person name="Nagy L.G."/>
        </authorList>
    </citation>
    <scope>NUCLEOTIDE SEQUENCE [LARGE SCALE GENOMIC DNA]</scope>
    <source>
        <strain evidence="2 3">CBS 166.37</strain>
    </source>
</reference>
<name>A0A5C3M2G8_9AGAR</name>
<proteinExistence type="predicted"/>
<dbReference type="OrthoDB" id="2210012at2759"/>
<evidence type="ECO:0000313" key="3">
    <source>
        <dbReference type="Proteomes" id="UP000308652"/>
    </source>
</evidence>
<gene>
    <name evidence="2" type="ORF">BDQ12DRAFT_722224</name>
</gene>
<feature type="compositionally biased region" description="Polar residues" evidence="1">
    <location>
        <begin position="180"/>
        <end position="190"/>
    </location>
</feature>
<dbReference type="EMBL" id="ML213599">
    <property type="protein sequence ID" value="TFK39342.1"/>
    <property type="molecule type" value="Genomic_DNA"/>
</dbReference>
<keyword evidence="3" id="KW-1185">Reference proteome</keyword>
<feature type="region of interest" description="Disordered" evidence="1">
    <location>
        <begin position="215"/>
        <end position="244"/>
    </location>
</feature>
<protein>
    <submittedName>
        <fullName evidence="2">Uncharacterized protein</fullName>
    </submittedName>
</protein>
<feature type="region of interest" description="Disordered" evidence="1">
    <location>
        <begin position="284"/>
        <end position="320"/>
    </location>
</feature>
<accession>A0A5C3M2G8</accession>
<dbReference type="AlphaFoldDB" id="A0A5C3M2G8"/>